<evidence type="ECO:0000259" key="2">
    <source>
        <dbReference type="Pfam" id="PF03428"/>
    </source>
</evidence>
<accession>A0A9W6LUB0</accession>
<dbReference type="AlphaFoldDB" id="A0A9W6LUB0"/>
<feature type="region of interest" description="Disordered" evidence="1">
    <location>
        <begin position="227"/>
        <end position="294"/>
    </location>
</feature>
<dbReference type="Gene3D" id="1.10.10.10">
    <property type="entry name" value="Winged helix-like DNA-binding domain superfamily/Winged helix DNA-binding domain"/>
    <property type="match status" value="1"/>
</dbReference>
<sequence>MTHAQLNATGRRRDSATSWRVAKLFDAPLFAVWRRELLKAARDAVRALALDRSERQLVECLAVCFGEQQLAHGLLCWPSNTQIEKKTGMSERTIRRTIVKLRERGLILMRDSANGKRFPISNAEGEVVDARGFDLTPLHARAAEFAERARALDIEDRVRRQLRDDLTAARNALLDLCAEDPSGAYAEILARAKIVARPSKAAAPEEYAAAIEAYVALAEEAREIRYRSDPSTQTPGSAGHAGRHSEQNSKLSIEDCNPPRHGSPPPSDPPDDSSNDAFREGKGGVRRNERTTLGTADRAIPKDLALWLAACPELAEWGTVTTIERAATLGAQFIRACGLARHAFDAASARLGVINAGLLGLFVVQRHADGEQRGGTPIRSPGGLFVMLAREIERGRHPLEKELIGMQRRRGRNWR</sequence>
<reference evidence="3" key="1">
    <citation type="journal article" date="2023" name="Int. J. Syst. Evol. Microbiol.">
        <title>Methylocystis iwaonis sp. nov., a type II methane-oxidizing bacterium from surface soil of a rice paddy field in Japan, and emended description of the genus Methylocystis (ex Whittenbury et al. 1970) Bowman et al. 1993.</title>
        <authorList>
            <person name="Kaise H."/>
            <person name="Sawadogo J.B."/>
            <person name="Alam M.S."/>
            <person name="Ueno C."/>
            <person name="Dianou D."/>
            <person name="Shinjo R."/>
            <person name="Asakawa S."/>
        </authorList>
    </citation>
    <scope>NUCLEOTIDE SEQUENCE</scope>
    <source>
        <strain evidence="3">LMG27198</strain>
    </source>
</reference>
<evidence type="ECO:0000313" key="3">
    <source>
        <dbReference type="EMBL" id="GLI95274.1"/>
    </source>
</evidence>
<feature type="compositionally biased region" description="Basic and acidic residues" evidence="1">
    <location>
        <begin position="277"/>
        <end position="290"/>
    </location>
</feature>
<evidence type="ECO:0000256" key="1">
    <source>
        <dbReference type="SAM" id="MobiDB-lite"/>
    </source>
</evidence>
<proteinExistence type="predicted"/>
<comment type="caution">
    <text evidence="3">The sequence shown here is derived from an EMBL/GenBank/DDBJ whole genome shotgun (WGS) entry which is preliminary data.</text>
</comment>
<name>A0A9W6LUB0_9HYPH</name>
<keyword evidence="4" id="KW-1185">Reference proteome</keyword>
<dbReference type="RefSeq" id="WP_281805999.1">
    <property type="nucleotide sequence ID" value="NZ_BSEC01000002.1"/>
</dbReference>
<dbReference type="Proteomes" id="UP001144323">
    <property type="component" value="Unassembled WGS sequence"/>
</dbReference>
<dbReference type="InterPro" id="IPR036388">
    <property type="entry name" value="WH-like_DNA-bd_sf"/>
</dbReference>
<feature type="domain" description="Plasmid replication protein C N-terminal" evidence="2">
    <location>
        <begin position="32"/>
        <end position="177"/>
    </location>
</feature>
<dbReference type="EMBL" id="BSEC01000002">
    <property type="protein sequence ID" value="GLI95274.1"/>
    <property type="molecule type" value="Genomic_DNA"/>
</dbReference>
<organism evidence="3 4">
    <name type="scientific">Methylocystis echinoides</name>
    <dbReference type="NCBI Taxonomy" id="29468"/>
    <lineage>
        <taxon>Bacteria</taxon>
        <taxon>Pseudomonadati</taxon>
        <taxon>Pseudomonadota</taxon>
        <taxon>Alphaproteobacteria</taxon>
        <taxon>Hyphomicrobiales</taxon>
        <taxon>Methylocystaceae</taxon>
        <taxon>Methylocystis</taxon>
    </lineage>
</organism>
<protein>
    <submittedName>
        <fullName evidence="3">Replication protein C</fullName>
    </submittedName>
</protein>
<dbReference type="InterPro" id="IPR005090">
    <property type="entry name" value="RepC_N"/>
</dbReference>
<gene>
    <name evidence="3" type="primary">repC2</name>
    <name evidence="3" type="ORF">LMG27198_42660</name>
</gene>
<dbReference type="Pfam" id="PF03428">
    <property type="entry name" value="RP-C"/>
    <property type="match status" value="1"/>
</dbReference>
<evidence type="ECO:0000313" key="4">
    <source>
        <dbReference type="Proteomes" id="UP001144323"/>
    </source>
</evidence>